<keyword evidence="2" id="KW-1185">Reference proteome</keyword>
<dbReference type="HOGENOM" id="CLU_410219_0_0_1"/>
<dbReference type="KEGG" id="pti:PHATRDRAFT_45867"/>
<gene>
    <name evidence="1" type="ORF">PHATRDRAFT_45867</name>
</gene>
<dbReference type="OrthoDB" id="47689at2759"/>
<sequence length="670" mass="74933">MGLTERPDYATSSCITVSKGVLSSSSPRRISSDLHTVNEDSLALILSYLDCTSAYTLSRLTSSRLRRDTSSAKMAHVWRDIMNRQGYCVEPQTMGHAVDTPMDFVELWKARRRLERVLMPSIRNVTSLTPPTIPTCEAQLQSIFHQTMCYNLPDSTFCFLPVLPPIGELLEAYERDNDAPPVNFDCDSFVLTGVGTSPELAFLDPFTGALEIRNASVGKGTTTPPQTLLRLDDSSKLEARNYFANAGHDEMELGMCYVGIDTKAIWQPGLGRTQGSVVLVGRSLVRYRTSRSTQHSPFRAVELMAWFRTPSRAVYEDLHVCRFYGTFQAIDVDARYRRVYLSPSRRSLGSDEATHEVVETNTIHVYPLQRIEEREEQSNEENSYAATGPPCYPVPTFSIECREPVYELAVDVTGDFCVVGTVLGSLQIWKVPAQPTPACSVPSLQQMIPVSLATREAFPPHRRPYVVWNPSPVRDVSLPKHLPMHKFGMVTLQHGRNDGSSLLLWQYDAKKSWSIGSMIHLPLSSRRVPKIFYDGRRLVVLGQDYIGMVLLVYRVWNGRDEIAPDVLDLGVETAGGVYHLDGNNGKAKVQLVNRIRHVALGGLEYYDHVQLTCNERYLVMNTKMGNHLAPWGPTGANKVELGNDVCRYADGLLVIDLERAAPGDTAHVYN</sequence>
<dbReference type="RefSeq" id="XP_002180063.1">
    <property type="nucleotide sequence ID" value="XM_002180027.1"/>
</dbReference>
<protein>
    <recommendedName>
        <fullName evidence="3">F-box domain-containing protein</fullName>
    </recommendedName>
</protein>
<proteinExistence type="predicted"/>
<name>B7FYZ0_PHATC</name>
<organism evidence="1 2">
    <name type="scientific">Phaeodactylum tricornutum (strain CCAP 1055/1)</name>
    <dbReference type="NCBI Taxonomy" id="556484"/>
    <lineage>
        <taxon>Eukaryota</taxon>
        <taxon>Sar</taxon>
        <taxon>Stramenopiles</taxon>
        <taxon>Ochrophyta</taxon>
        <taxon>Bacillariophyta</taxon>
        <taxon>Bacillariophyceae</taxon>
        <taxon>Bacillariophycidae</taxon>
        <taxon>Naviculales</taxon>
        <taxon>Phaeodactylaceae</taxon>
        <taxon>Phaeodactylum</taxon>
    </lineage>
</organism>
<dbReference type="eggNOG" id="ENOG502SNYR">
    <property type="taxonomic scope" value="Eukaryota"/>
</dbReference>
<evidence type="ECO:0000313" key="1">
    <source>
        <dbReference type="EMBL" id="EEC48254.1"/>
    </source>
</evidence>
<evidence type="ECO:0000313" key="2">
    <source>
        <dbReference type="Proteomes" id="UP000000759"/>
    </source>
</evidence>
<dbReference type="EMBL" id="CM000611">
    <property type="protein sequence ID" value="EEC48254.1"/>
    <property type="molecule type" value="Genomic_DNA"/>
</dbReference>
<reference evidence="2" key="2">
    <citation type="submission" date="2008-08" db="EMBL/GenBank/DDBJ databases">
        <authorList>
            <consortium name="Diatom Consortium"/>
            <person name="Grigoriev I."/>
            <person name="Grimwood J."/>
            <person name="Kuo A."/>
            <person name="Otillar R.P."/>
            <person name="Salamov A."/>
            <person name="Detter J.C."/>
            <person name="Lindquist E."/>
            <person name="Shapiro H."/>
            <person name="Lucas S."/>
            <person name="Glavina del Rio T."/>
            <person name="Pitluck S."/>
            <person name="Rokhsar D."/>
            <person name="Bowler C."/>
        </authorList>
    </citation>
    <scope>GENOME REANNOTATION</scope>
    <source>
        <strain evidence="2">CCAP 1055/1</strain>
    </source>
</reference>
<dbReference type="Proteomes" id="UP000000759">
    <property type="component" value="Chromosome 8"/>
</dbReference>
<dbReference type="InParanoid" id="B7FYZ0"/>
<dbReference type="PaxDb" id="2850-Phatr45867"/>
<dbReference type="GeneID" id="7200967"/>
<reference evidence="1 2" key="1">
    <citation type="journal article" date="2008" name="Nature">
        <title>The Phaeodactylum genome reveals the evolutionary history of diatom genomes.</title>
        <authorList>
            <person name="Bowler C."/>
            <person name="Allen A.E."/>
            <person name="Badger J.H."/>
            <person name="Grimwood J."/>
            <person name="Jabbari K."/>
            <person name="Kuo A."/>
            <person name="Maheswari U."/>
            <person name="Martens C."/>
            <person name="Maumus F."/>
            <person name="Otillar R.P."/>
            <person name="Rayko E."/>
            <person name="Salamov A."/>
            <person name="Vandepoele K."/>
            <person name="Beszteri B."/>
            <person name="Gruber A."/>
            <person name="Heijde M."/>
            <person name="Katinka M."/>
            <person name="Mock T."/>
            <person name="Valentin K."/>
            <person name="Verret F."/>
            <person name="Berges J.A."/>
            <person name="Brownlee C."/>
            <person name="Cadoret J.P."/>
            <person name="Chiovitti A."/>
            <person name="Choi C.J."/>
            <person name="Coesel S."/>
            <person name="De Martino A."/>
            <person name="Detter J.C."/>
            <person name="Durkin C."/>
            <person name="Falciatore A."/>
            <person name="Fournet J."/>
            <person name="Haruta M."/>
            <person name="Huysman M.J."/>
            <person name="Jenkins B.D."/>
            <person name="Jiroutova K."/>
            <person name="Jorgensen R.E."/>
            <person name="Joubert Y."/>
            <person name="Kaplan A."/>
            <person name="Kroger N."/>
            <person name="Kroth P.G."/>
            <person name="La Roche J."/>
            <person name="Lindquist E."/>
            <person name="Lommer M."/>
            <person name="Martin-Jezequel V."/>
            <person name="Lopez P.J."/>
            <person name="Lucas S."/>
            <person name="Mangogna M."/>
            <person name="McGinnis K."/>
            <person name="Medlin L.K."/>
            <person name="Montsant A."/>
            <person name="Oudot-Le Secq M.P."/>
            <person name="Napoli C."/>
            <person name="Obornik M."/>
            <person name="Parker M.S."/>
            <person name="Petit J.L."/>
            <person name="Porcel B.M."/>
            <person name="Poulsen N."/>
            <person name="Robison M."/>
            <person name="Rychlewski L."/>
            <person name="Rynearson T.A."/>
            <person name="Schmutz J."/>
            <person name="Shapiro H."/>
            <person name="Siaut M."/>
            <person name="Stanley M."/>
            <person name="Sussman M.R."/>
            <person name="Taylor A.R."/>
            <person name="Vardi A."/>
            <person name="von Dassow P."/>
            <person name="Vyverman W."/>
            <person name="Willis A."/>
            <person name="Wyrwicz L.S."/>
            <person name="Rokhsar D.S."/>
            <person name="Weissenbach J."/>
            <person name="Armbrust E.V."/>
            <person name="Green B.R."/>
            <person name="Van de Peer Y."/>
            <person name="Grigoriev I.V."/>
        </authorList>
    </citation>
    <scope>NUCLEOTIDE SEQUENCE [LARGE SCALE GENOMIC DNA]</scope>
    <source>
        <strain evidence="1 2">CCAP 1055/1</strain>
    </source>
</reference>
<evidence type="ECO:0008006" key="3">
    <source>
        <dbReference type="Google" id="ProtNLM"/>
    </source>
</evidence>
<dbReference type="AlphaFoldDB" id="B7FYZ0"/>
<accession>B7FYZ0</accession>